<evidence type="ECO:0000256" key="3">
    <source>
        <dbReference type="ARBA" id="ARBA00012757"/>
    </source>
</evidence>
<dbReference type="STRING" id="7070.D6WYI6"/>
<dbReference type="EMBL" id="KQ971362">
    <property type="protein sequence ID" value="EFA08990.1"/>
    <property type="molecule type" value="Genomic_DNA"/>
</dbReference>
<proteinExistence type="inferred from homology"/>
<dbReference type="HOGENOM" id="CLU_006451_4_0_1"/>
<dbReference type="InterPro" id="IPR012341">
    <property type="entry name" value="6hp_glycosidase-like_sf"/>
</dbReference>
<dbReference type="InterPro" id="IPR001661">
    <property type="entry name" value="Glyco_hydro_37"/>
</dbReference>
<evidence type="ECO:0000313" key="10">
    <source>
        <dbReference type="Proteomes" id="UP000007266"/>
    </source>
</evidence>
<dbReference type="PANTHER" id="PTHR23403">
    <property type="entry name" value="TREHALASE"/>
    <property type="match status" value="1"/>
</dbReference>
<keyword evidence="8" id="KW-0732">Signal</keyword>
<keyword evidence="10" id="KW-1185">Reference proteome</keyword>
<evidence type="ECO:0000256" key="7">
    <source>
        <dbReference type="RuleBase" id="RU361180"/>
    </source>
</evidence>
<dbReference type="Proteomes" id="UP000007266">
    <property type="component" value="Linkage group 8"/>
</dbReference>
<dbReference type="InterPro" id="IPR008928">
    <property type="entry name" value="6-hairpin_glycosidase_sf"/>
</dbReference>
<reference evidence="9 10" key="1">
    <citation type="journal article" date="2008" name="Nature">
        <title>The genome of the model beetle and pest Tribolium castaneum.</title>
        <authorList>
            <consortium name="Tribolium Genome Sequencing Consortium"/>
            <person name="Richards S."/>
            <person name="Gibbs R.A."/>
            <person name="Weinstock G.M."/>
            <person name="Brown S.J."/>
            <person name="Denell R."/>
            <person name="Beeman R.W."/>
            <person name="Gibbs R."/>
            <person name="Beeman R.W."/>
            <person name="Brown S.J."/>
            <person name="Bucher G."/>
            <person name="Friedrich M."/>
            <person name="Grimmelikhuijzen C.J."/>
            <person name="Klingler M."/>
            <person name="Lorenzen M."/>
            <person name="Richards S."/>
            <person name="Roth S."/>
            <person name="Schroder R."/>
            <person name="Tautz D."/>
            <person name="Zdobnov E.M."/>
            <person name="Muzny D."/>
            <person name="Gibbs R.A."/>
            <person name="Weinstock G.M."/>
            <person name="Attaway T."/>
            <person name="Bell S."/>
            <person name="Buhay C.J."/>
            <person name="Chandrabose M.N."/>
            <person name="Chavez D."/>
            <person name="Clerk-Blankenburg K.P."/>
            <person name="Cree A."/>
            <person name="Dao M."/>
            <person name="Davis C."/>
            <person name="Chacko J."/>
            <person name="Dinh H."/>
            <person name="Dugan-Rocha S."/>
            <person name="Fowler G."/>
            <person name="Garner T.T."/>
            <person name="Garnes J."/>
            <person name="Gnirke A."/>
            <person name="Hawes A."/>
            <person name="Hernandez J."/>
            <person name="Hines S."/>
            <person name="Holder M."/>
            <person name="Hume J."/>
            <person name="Jhangiani S.N."/>
            <person name="Joshi V."/>
            <person name="Khan Z.M."/>
            <person name="Jackson L."/>
            <person name="Kovar C."/>
            <person name="Kowis A."/>
            <person name="Lee S."/>
            <person name="Lewis L.R."/>
            <person name="Margolis J."/>
            <person name="Morgan M."/>
            <person name="Nazareth L.V."/>
            <person name="Nguyen N."/>
            <person name="Okwuonu G."/>
            <person name="Parker D."/>
            <person name="Richards S."/>
            <person name="Ruiz S.J."/>
            <person name="Santibanez J."/>
            <person name="Savard J."/>
            <person name="Scherer S.E."/>
            <person name="Schneider B."/>
            <person name="Sodergren E."/>
            <person name="Tautz D."/>
            <person name="Vattahil S."/>
            <person name="Villasana D."/>
            <person name="White C.S."/>
            <person name="Wright R."/>
            <person name="Park Y."/>
            <person name="Beeman R.W."/>
            <person name="Lord J."/>
            <person name="Oppert B."/>
            <person name="Lorenzen M."/>
            <person name="Brown S."/>
            <person name="Wang L."/>
            <person name="Savard J."/>
            <person name="Tautz D."/>
            <person name="Richards S."/>
            <person name="Weinstock G."/>
            <person name="Gibbs R.A."/>
            <person name="Liu Y."/>
            <person name="Worley K."/>
            <person name="Weinstock G."/>
            <person name="Elsik C.G."/>
            <person name="Reese J.T."/>
            <person name="Elhaik E."/>
            <person name="Landan G."/>
            <person name="Graur D."/>
            <person name="Arensburger P."/>
            <person name="Atkinson P."/>
            <person name="Beeman R.W."/>
            <person name="Beidler J."/>
            <person name="Brown S.J."/>
            <person name="Demuth J.P."/>
            <person name="Drury D.W."/>
            <person name="Du Y.Z."/>
            <person name="Fujiwara H."/>
            <person name="Lorenzen M."/>
            <person name="Maselli V."/>
            <person name="Osanai M."/>
            <person name="Park Y."/>
            <person name="Robertson H.M."/>
            <person name="Tu Z."/>
            <person name="Wang J.J."/>
            <person name="Wang S."/>
            <person name="Richards S."/>
            <person name="Song H."/>
            <person name="Zhang L."/>
            <person name="Sodergren E."/>
            <person name="Werner D."/>
            <person name="Stanke M."/>
            <person name="Morgenstern B."/>
            <person name="Solovyev V."/>
            <person name="Kosarev P."/>
            <person name="Brown G."/>
            <person name="Chen H.C."/>
            <person name="Ermolaeva O."/>
            <person name="Hlavina W."/>
            <person name="Kapustin Y."/>
            <person name="Kiryutin B."/>
            <person name="Kitts P."/>
            <person name="Maglott D."/>
            <person name="Pruitt K."/>
            <person name="Sapojnikov V."/>
            <person name="Souvorov A."/>
            <person name="Mackey A.J."/>
            <person name="Waterhouse R.M."/>
            <person name="Wyder S."/>
            <person name="Zdobnov E.M."/>
            <person name="Zdobnov E.M."/>
            <person name="Wyder S."/>
            <person name="Kriventseva E.V."/>
            <person name="Kadowaki T."/>
            <person name="Bork P."/>
            <person name="Aranda M."/>
            <person name="Bao R."/>
            <person name="Beermann A."/>
            <person name="Berns N."/>
            <person name="Bolognesi R."/>
            <person name="Bonneton F."/>
            <person name="Bopp D."/>
            <person name="Brown S.J."/>
            <person name="Bucher G."/>
            <person name="Butts T."/>
            <person name="Chaumot A."/>
            <person name="Denell R.E."/>
            <person name="Ferrier D.E."/>
            <person name="Friedrich M."/>
            <person name="Gordon C.M."/>
            <person name="Jindra M."/>
            <person name="Klingler M."/>
            <person name="Lan Q."/>
            <person name="Lattorff H.M."/>
            <person name="Laudet V."/>
            <person name="von Levetsow C."/>
            <person name="Liu Z."/>
            <person name="Lutz R."/>
            <person name="Lynch J.A."/>
            <person name="da Fonseca R.N."/>
            <person name="Posnien N."/>
            <person name="Reuter R."/>
            <person name="Roth S."/>
            <person name="Savard J."/>
            <person name="Schinko J.B."/>
            <person name="Schmitt C."/>
            <person name="Schoppmeier M."/>
            <person name="Schroder R."/>
            <person name="Shippy T.D."/>
            <person name="Simonnet F."/>
            <person name="Marques-Souza H."/>
            <person name="Tautz D."/>
            <person name="Tomoyasu Y."/>
            <person name="Trauner J."/>
            <person name="Van der Zee M."/>
            <person name="Vervoort M."/>
            <person name="Wittkopp N."/>
            <person name="Wimmer E.A."/>
            <person name="Yang X."/>
            <person name="Jones A.K."/>
            <person name="Sattelle D.B."/>
            <person name="Ebert P.R."/>
            <person name="Nelson D."/>
            <person name="Scott J.G."/>
            <person name="Beeman R.W."/>
            <person name="Muthukrishnan S."/>
            <person name="Kramer K.J."/>
            <person name="Arakane Y."/>
            <person name="Beeman R.W."/>
            <person name="Zhu Q."/>
            <person name="Hogenkamp D."/>
            <person name="Dixit R."/>
            <person name="Oppert B."/>
            <person name="Jiang H."/>
            <person name="Zou Z."/>
            <person name="Marshall J."/>
            <person name="Elpidina E."/>
            <person name="Vinokurov K."/>
            <person name="Oppert C."/>
            <person name="Zou Z."/>
            <person name="Evans J."/>
            <person name="Lu Z."/>
            <person name="Zhao P."/>
            <person name="Sumathipala N."/>
            <person name="Altincicek B."/>
            <person name="Vilcinskas A."/>
            <person name="Williams M."/>
            <person name="Hultmark D."/>
            <person name="Hetru C."/>
            <person name="Jiang H."/>
            <person name="Grimmelikhuijzen C.J."/>
            <person name="Hauser F."/>
            <person name="Cazzamali G."/>
            <person name="Williamson M."/>
            <person name="Park Y."/>
            <person name="Li B."/>
            <person name="Tanaka Y."/>
            <person name="Predel R."/>
            <person name="Neupert S."/>
            <person name="Schachtner J."/>
            <person name="Verleyen P."/>
            <person name="Raible F."/>
            <person name="Bork P."/>
            <person name="Friedrich M."/>
            <person name="Walden K.K."/>
            <person name="Robertson H.M."/>
            <person name="Angeli S."/>
            <person name="Foret S."/>
            <person name="Bucher G."/>
            <person name="Schuetz S."/>
            <person name="Maleszka R."/>
            <person name="Wimmer E.A."/>
            <person name="Beeman R.W."/>
            <person name="Lorenzen M."/>
            <person name="Tomoyasu Y."/>
            <person name="Miller S.C."/>
            <person name="Grossmann D."/>
            <person name="Bucher G."/>
        </authorList>
    </citation>
    <scope>NUCLEOTIDE SEQUENCE [LARGE SCALE GENOMIC DNA]</scope>
    <source>
        <strain evidence="9 10">Georgia GA2</strain>
    </source>
</reference>
<evidence type="ECO:0000256" key="5">
    <source>
        <dbReference type="ARBA" id="ARBA00022801"/>
    </source>
</evidence>
<dbReference type="SMR" id="D6WYI6"/>
<dbReference type="AlphaFoldDB" id="D6WYI6"/>
<keyword evidence="6 7" id="KW-0326">Glycosidase</keyword>
<evidence type="ECO:0000256" key="1">
    <source>
        <dbReference type="ARBA" id="ARBA00001576"/>
    </source>
</evidence>
<comment type="catalytic activity">
    <reaction evidence="1 7">
        <text>alpha,alpha-trehalose + H2O = alpha-D-glucose + beta-D-glucose</text>
        <dbReference type="Rhea" id="RHEA:32675"/>
        <dbReference type="ChEBI" id="CHEBI:15377"/>
        <dbReference type="ChEBI" id="CHEBI:15903"/>
        <dbReference type="ChEBI" id="CHEBI:16551"/>
        <dbReference type="ChEBI" id="CHEBI:17925"/>
        <dbReference type="EC" id="3.2.1.28"/>
    </reaction>
</comment>
<accession>D6WYI6</accession>
<dbReference type="PROSITE" id="PS00928">
    <property type="entry name" value="TREHALASE_2"/>
    <property type="match status" value="1"/>
</dbReference>
<dbReference type="GO" id="GO:0005993">
    <property type="term" value="P:trehalose catabolic process"/>
    <property type="evidence" value="ECO:0000318"/>
    <property type="project" value="GO_Central"/>
</dbReference>
<dbReference type="OrthoDB" id="3542292at2759"/>
<dbReference type="InterPro" id="IPR018232">
    <property type="entry name" value="Glyco_hydro_37_CS"/>
</dbReference>
<reference evidence="9 10" key="2">
    <citation type="journal article" date="2010" name="Nucleic Acids Res.">
        <title>BeetleBase in 2010: revisions to provide comprehensive genomic information for Tribolium castaneum.</title>
        <authorList>
            <person name="Kim H.S."/>
            <person name="Murphy T."/>
            <person name="Xia J."/>
            <person name="Caragea D."/>
            <person name="Park Y."/>
            <person name="Beeman R.W."/>
            <person name="Lorenzen M.D."/>
            <person name="Butcher S."/>
            <person name="Manak J.R."/>
            <person name="Brown S.J."/>
        </authorList>
    </citation>
    <scope>GENOME REANNOTATION</scope>
    <source>
        <strain evidence="9 10">Georgia GA2</strain>
    </source>
</reference>
<keyword evidence="5 7" id="KW-0378">Hydrolase</keyword>
<dbReference type="GO" id="GO:0004555">
    <property type="term" value="F:alpha,alpha-trehalase activity"/>
    <property type="evidence" value="ECO:0000318"/>
    <property type="project" value="GO_Central"/>
</dbReference>
<dbReference type="PRINTS" id="PR00744">
    <property type="entry name" value="GLHYDRLASE37"/>
</dbReference>
<dbReference type="KEGG" id="tca:662717"/>
<dbReference type="EC" id="3.2.1.28" evidence="3 7"/>
<sequence>MNHLSLVTLFCLFGAIFAQDLPSCESKIYCQGKLLDTIQMARLFDDSKTFVDMALKNPAETVLENFDKLLQDTDNNPSKDDLEQFLEENFENREELEEWSPEDYTESPKFLEKIQDESLKQFAQELVKLWPKFGRKMSPEVGQNPTKHSLIPVTNGFIVPGGRFNEFYYWDTYWIIKGLLMCEMKDTVKGILENFYQIVKKYGFVPNGARVYYLNRSQPPLLALMTAAYFKESNDSQWLGEQIPVLETELNFWLQNRSIEVNLGENSYTLFHYASESGSPRPESYYEDVQSANKIENEAQKVQLWADLKSAAESGWDFSSRWMSDPNGDLTDAQTRNIIPVDLNSFLCQAFSIMSSFHQTLGNDQEASLWATKTQTLKSAIKEVFFDETDGVWYDYDLKLAQKRKNFYPSNLTPLWARASHEIDAGKIVQYLGQVLGYGGGVPASLTKSGQQWDFPGAWPPLQELVINSLYRTKDSKAIEVAKELSQKWLKSNVQAFDKYGAMFEKYDAERVGEPGGGGEYEVQEGFGWTNGVALMLIKWA</sequence>
<dbReference type="SUPFAM" id="SSF48208">
    <property type="entry name" value="Six-hairpin glycosidases"/>
    <property type="match status" value="1"/>
</dbReference>
<organism evidence="9 10">
    <name type="scientific">Tribolium castaneum</name>
    <name type="common">Red flour beetle</name>
    <dbReference type="NCBI Taxonomy" id="7070"/>
    <lineage>
        <taxon>Eukaryota</taxon>
        <taxon>Metazoa</taxon>
        <taxon>Ecdysozoa</taxon>
        <taxon>Arthropoda</taxon>
        <taxon>Hexapoda</taxon>
        <taxon>Insecta</taxon>
        <taxon>Pterygota</taxon>
        <taxon>Neoptera</taxon>
        <taxon>Endopterygota</taxon>
        <taxon>Coleoptera</taxon>
        <taxon>Polyphaga</taxon>
        <taxon>Cucujiformia</taxon>
        <taxon>Tenebrionidae</taxon>
        <taxon>Tenebrionidae incertae sedis</taxon>
        <taxon>Tribolium</taxon>
    </lineage>
</organism>
<feature type="signal peptide" evidence="8">
    <location>
        <begin position="1"/>
        <end position="18"/>
    </location>
</feature>
<dbReference type="eggNOG" id="KOG0602">
    <property type="taxonomic scope" value="Eukaryota"/>
</dbReference>
<evidence type="ECO:0000256" key="2">
    <source>
        <dbReference type="ARBA" id="ARBA00005615"/>
    </source>
</evidence>
<gene>
    <name evidence="9" type="primary">AUGUSTUS-3.0.2_06697</name>
    <name evidence="9" type="ORF">TcasGA2_TC006697</name>
</gene>
<protein>
    <recommendedName>
        <fullName evidence="4 7">Trehalase</fullName>
        <ecNumber evidence="3 7">3.2.1.28</ecNumber>
    </recommendedName>
    <alternativeName>
        <fullName evidence="7">Alpha-trehalose glucohydrolase</fullName>
    </alternativeName>
</protein>
<feature type="chain" id="PRO_5003090375" description="Trehalase" evidence="8">
    <location>
        <begin position="19"/>
        <end position="541"/>
    </location>
</feature>
<dbReference type="Gene3D" id="1.50.10.10">
    <property type="match status" value="1"/>
</dbReference>
<evidence type="ECO:0000256" key="4">
    <source>
        <dbReference type="ARBA" id="ARBA00019905"/>
    </source>
</evidence>
<name>D6WYI6_TRICA</name>
<evidence type="ECO:0000256" key="8">
    <source>
        <dbReference type="SAM" id="SignalP"/>
    </source>
</evidence>
<dbReference type="PhylomeDB" id="D6WYI6"/>
<comment type="similarity">
    <text evidence="2 7">Belongs to the glycosyl hydrolase 37 family.</text>
</comment>
<dbReference type="InParanoid" id="D6WYI6"/>
<dbReference type="PANTHER" id="PTHR23403:SF1">
    <property type="entry name" value="TREHALASE"/>
    <property type="match status" value="1"/>
</dbReference>
<evidence type="ECO:0000256" key="6">
    <source>
        <dbReference type="ARBA" id="ARBA00023295"/>
    </source>
</evidence>
<dbReference type="PROSITE" id="PS00927">
    <property type="entry name" value="TREHALASE_1"/>
    <property type="match status" value="1"/>
</dbReference>
<dbReference type="OMA" id="APMVYEY"/>
<dbReference type="Pfam" id="PF01204">
    <property type="entry name" value="Trehalase"/>
    <property type="match status" value="1"/>
</dbReference>
<evidence type="ECO:0000313" key="9">
    <source>
        <dbReference type="EMBL" id="EFA08990.1"/>
    </source>
</evidence>